<comment type="caution">
    <text evidence="8">The sequence shown here is derived from an EMBL/GenBank/DDBJ whole genome shotgun (WGS) entry which is preliminary data.</text>
</comment>
<evidence type="ECO:0000256" key="7">
    <source>
        <dbReference type="SAM" id="Phobius"/>
    </source>
</evidence>
<dbReference type="GO" id="GO:0043025">
    <property type="term" value="C:neuronal cell body"/>
    <property type="evidence" value="ECO:0007669"/>
    <property type="project" value="TreeGrafter"/>
</dbReference>
<dbReference type="EMBL" id="QCYY01001416">
    <property type="protein sequence ID" value="ROT78211.1"/>
    <property type="molecule type" value="Genomic_DNA"/>
</dbReference>
<dbReference type="AlphaFoldDB" id="A0A3R7PP26"/>
<dbReference type="GO" id="GO:0008049">
    <property type="term" value="P:male courtship behavior"/>
    <property type="evidence" value="ECO:0007669"/>
    <property type="project" value="TreeGrafter"/>
</dbReference>
<dbReference type="GO" id="GO:0030425">
    <property type="term" value="C:dendrite"/>
    <property type="evidence" value="ECO:0007669"/>
    <property type="project" value="TreeGrafter"/>
</dbReference>
<keyword evidence="5 7" id="KW-0472">Membrane</keyword>
<evidence type="ECO:0000256" key="5">
    <source>
        <dbReference type="ARBA" id="ARBA00023136"/>
    </source>
</evidence>
<keyword evidence="4 7" id="KW-1133">Transmembrane helix</keyword>
<dbReference type="STRING" id="6689.A0A3R7PP26"/>
<evidence type="ECO:0008006" key="10">
    <source>
        <dbReference type="Google" id="ProtNLM"/>
    </source>
</evidence>
<dbReference type="GO" id="GO:0007635">
    <property type="term" value="P:chemosensory behavior"/>
    <property type="evidence" value="ECO:0007669"/>
    <property type="project" value="TreeGrafter"/>
</dbReference>
<evidence type="ECO:0000313" key="8">
    <source>
        <dbReference type="EMBL" id="ROT78211.1"/>
    </source>
</evidence>
<keyword evidence="6" id="KW-0675">Receptor</keyword>
<protein>
    <recommendedName>
        <fullName evidence="10">Gustatory receptor</fullName>
    </recommendedName>
</protein>
<dbReference type="Pfam" id="PF08395">
    <property type="entry name" value="7tm_7"/>
    <property type="match status" value="1"/>
</dbReference>
<dbReference type="GO" id="GO:0050909">
    <property type="term" value="P:sensory perception of taste"/>
    <property type="evidence" value="ECO:0007669"/>
    <property type="project" value="InterPro"/>
</dbReference>
<feature type="transmembrane region" description="Helical" evidence="7">
    <location>
        <begin position="177"/>
        <end position="196"/>
    </location>
</feature>
<dbReference type="InterPro" id="IPR013604">
    <property type="entry name" value="7TM_chemorcpt"/>
</dbReference>
<reference evidence="8 9" key="1">
    <citation type="submission" date="2018-04" db="EMBL/GenBank/DDBJ databases">
        <authorList>
            <person name="Zhang X."/>
            <person name="Yuan J."/>
            <person name="Li F."/>
            <person name="Xiang J."/>
        </authorList>
    </citation>
    <scope>NUCLEOTIDE SEQUENCE [LARGE SCALE GENOMIC DNA]</scope>
    <source>
        <tissue evidence="8">Muscle</tissue>
    </source>
</reference>
<dbReference type="PANTHER" id="PTHR21143">
    <property type="entry name" value="INVERTEBRATE GUSTATORY RECEPTOR"/>
    <property type="match status" value="1"/>
</dbReference>
<comment type="subcellular location">
    <subcellularLocation>
        <location evidence="1">Cell membrane</location>
        <topology evidence="1">Multi-pass membrane protein</topology>
    </subcellularLocation>
</comment>
<feature type="transmembrane region" description="Helical" evidence="7">
    <location>
        <begin position="208"/>
        <end position="229"/>
    </location>
</feature>
<keyword evidence="3 7" id="KW-0812">Transmembrane</keyword>
<organism evidence="8 9">
    <name type="scientific">Penaeus vannamei</name>
    <name type="common">Whiteleg shrimp</name>
    <name type="synonym">Litopenaeus vannamei</name>
    <dbReference type="NCBI Taxonomy" id="6689"/>
    <lineage>
        <taxon>Eukaryota</taxon>
        <taxon>Metazoa</taxon>
        <taxon>Ecdysozoa</taxon>
        <taxon>Arthropoda</taxon>
        <taxon>Crustacea</taxon>
        <taxon>Multicrustacea</taxon>
        <taxon>Malacostraca</taxon>
        <taxon>Eumalacostraca</taxon>
        <taxon>Eucarida</taxon>
        <taxon>Decapoda</taxon>
        <taxon>Dendrobranchiata</taxon>
        <taxon>Penaeoidea</taxon>
        <taxon>Penaeidae</taxon>
        <taxon>Penaeus</taxon>
    </lineage>
</organism>
<evidence type="ECO:0000256" key="3">
    <source>
        <dbReference type="ARBA" id="ARBA00022692"/>
    </source>
</evidence>
<proteinExistence type="predicted"/>
<dbReference type="GO" id="GO:0030424">
    <property type="term" value="C:axon"/>
    <property type="evidence" value="ECO:0007669"/>
    <property type="project" value="TreeGrafter"/>
</dbReference>
<gene>
    <name evidence="8" type="ORF">C7M84_003069</name>
</gene>
<evidence type="ECO:0000256" key="4">
    <source>
        <dbReference type="ARBA" id="ARBA00022989"/>
    </source>
</evidence>
<dbReference type="PANTHER" id="PTHR21143:SF133">
    <property type="entry name" value="GUSTATORY AND PHEROMONE RECEPTOR 32A-RELATED"/>
    <property type="match status" value="1"/>
</dbReference>
<dbReference type="GO" id="GO:0005886">
    <property type="term" value="C:plasma membrane"/>
    <property type="evidence" value="ECO:0007669"/>
    <property type="project" value="UniProtKB-SubCell"/>
</dbReference>
<evidence type="ECO:0000256" key="2">
    <source>
        <dbReference type="ARBA" id="ARBA00022475"/>
    </source>
</evidence>
<keyword evidence="2" id="KW-1003">Cell membrane</keyword>
<keyword evidence="9" id="KW-1185">Reference proteome</keyword>
<reference evidence="8 9" key="2">
    <citation type="submission" date="2019-01" db="EMBL/GenBank/DDBJ databases">
        <title>The decoding of complex shrimp genome reveals the adaptation for benthos swimmer, frequently molting mechanism and breeding impact on genome.</title>
        <authorList>
            <person name="Sun Y."/>
            <person name="Gao Y."/>
            <person name="Yu Y."/>
        </authorList>
    </citation>
    <scope>NUCLEOTIDE SEQUENCE [LARGE SCALE GENOMIC DNA]</scope>
    <source>
        <tissue evidence="8">Muscle</tissue>
    </source>
</reference>
<accession>A0A3R7PP26</accession>
<evidence type="ECO:0000313" key="9">
    <source>
        <dbReference type="Proteomes" id="UP000283509"/>
    </source>
</evidence>
<feature type="transmembrane region" description="Helical" evidence="7">
    <location>
        <begin position="68"/>
        <end position="85"/>
    </location>
</feature>
<dbReference type="Proteomes" id="UP000283509">
    <property type="component" value="Unassembled WGS sequence"/>
</dbReference>
<feature type="transmembrane region" description="Helical" evidence="7">
    <location>
        <begin position="256"/>
        <end position="276"/>
    </location>
</feature>
<evidence type="ECO:0000256" key="1">
    <source>
        <dbReference type="ARBA" id="ARBA00004651"/>
    </source>
</evidence>
<feature type="transmembrane region" description="Helical" evidence="7">
    <location>
        <begin position="282"/>
        <end position="300"/>
    </location>
</feature>
<name>A0A3R7PP26_PENVA</name>
<evidence type="ECO:0000256" key="6">
    <source>
        <dbReference type="ARBA" id="ARBA00023170"/>
    </source>
</evidence>
<feature type="transmembrane region" description="Helical" evidence="7">
    <location>
        <begin position="27"/>
        <end position="48"/>
    </location>
</feature>
<sequence length="301" mass="34091">MAKLSPLPLILQLDSRLPSRSVTRGSWLILAYWIFALVVAVVHVLPIIPRQQPARGFAIYNNIRIQSSFLFPMFQASAFCLVLRVKYQQLHRELESCVASASRSVALEDQGTETKSVTSAHDDLREKLFGEGEQDGEELEDASKCPPSCFALEELRLVHLALARLTSRLARSFTPHLMYVIPTYFMLTCASFFELYKSMENGKEATVHAIYSVLLVLHPTVLAVAFYLLRTERDRTWRVVHGFPLSHLPRRLRQQLVFFSSQLLHAAPAFSVAGFVSVDPNFILEMIGVVTTYLSIMISFR</sequence>